<feature type="compositionally biased region" description="Polar residues" evidence="2">
    <location>
        <begin position="196"/>
        <end position="216"/>
    </location>
</feature>
<comment type="caution">
    <text evidence="4">The sequence shown here is derived from an EMBL/GenBank/DDBJ whole genome shotgun (WGS) entry which is preliminary data.</text>
</comment>
<evidence type="ECO:0000256" key="2">
    <source>
        <dbReference type="SAM" id="MobiDB-lite"/>
    </source>
</evidence>
<dbReference type="Proteomes" id="UP000193218">
    <property type="component" value="Unassembled WGS sequence"/>
</dbReference>
<dbReference type="RefSeq" id="XP_021871362.1">
    <property type="nucleotide sequence ID" value="XM_022015826.1"/>
</dbReference>
<feature type="coiled-coil region" evidence="1">
    <location>
        <begin position="482"/>
        <end position="551"/>
    </location>
</feature>
<feature type="compositionally biased region" description="Basic and acidic residues" evidence="2">
    <location>
        <begin position="309"/>
        <end position="321"/>
    </location>
</feature>
<feature type="compositionally biased region" description="Polar residues" evidence="2">
    <location>
        <begin position="702"/>
        <end position="717"/>
    </location>
</feature>
<evidence type="ECO:0000313" key="5">
    <source>
        <dbReference type="Proteomes" id="UP000193218"/>
    </source>
</evidence>
<feature type="compositionally biased region" description="Low complexity" evidence="2">
    <location>
        <begin position="669"/>
        <end position="679"/>
    </location>
</feature>
<feature type="compositionally biased region" description="Low complexity" evidence="2">
    <location>
        <begin position="94"/>
        <end position="124"/>
    </location>
</feature>
<feature type="compositionally biased region" description="Low complexity" evidence="2">
    <location>
        <begin position="146"/>
        <end position="159"/>
    </location>
</feature>
<accession>A0A1Y1UIK7</accession>
<dbReference type="STRING" id="4999.A0A1Y1UIK7"/>
<proteinExistence type="predicted"/>
<feature type="region of interest" description="Disordered" evidence="2">
    <location>
        <begin position="668"/>
        <end position="718"/>
    </location>
</feature>
<reference evidence="4 5" key="1">
    <citation type="submission" date="2017-03" db="EMBL/GenBank/DDBJ databases">
        <title>Widespread Adenine N6-methylation of Active Genes in Fungi.</title>
        <authorList>
            <consortium name="DOE Joint Genome Institute"/>
            <person name="Mondo S.J."/>
            <person name="Dannebaum R.O."/>
            <person name="Kuo R.C."/>
            <person name="Louie K.B."/>
            <person name="Bewick A.J."/>
            <person name="Labutti K."/>
            <person name="Haridas S."/>
            <person name="Kuo A."/>
            <person name="Salamov A."/>
            <person name="Ahrendt S.R."/>
            <person name="Lau R."/>
            <person name="Bowen B.P."/>
            <person name="Lipzen A."/>
            <person name="Sullivan W."/>
            <person name="Andreopoulos W.B."/>
            <person name="Clum A."/>
            <person name="Lindquist E."/>
            <person name="Daum C."/>
            <person name="Northen T.R."/>
            <person name="Ramamoorthy G."/>
            <person name="Schmitz R.J."/>
            <person name="Gryganskyi A."/>
            <person name="Culley D."/>
            <person name="Magnuson J."/>
            <person name="James T.Y."/>
            <person name="O'Malley M.A."/>
            <person name="Stajich J.E."/>
            <person name="Spatafora J.W."/>
            <person name="Visel A."/>
            <person name="Grigoriev I.V."/>
        </authorList>
    </citation>
    <scope>NUCLEOTIDE SEQUENCE [LARGE SCALE GENOMIC DNA]</scope>
    <source>
        <strain evidence="4 5">NRRL Y-17943</strain>
    </source>
</reference>
<feature type="compositionally biased region" description="Low complexity" evidence="2">
    <location>
        <begin position="28"/>
        <end position="58"/>
    </location>
</feature>
<dbReference type="SMART" id="SM00755">
    <property type="entry name" value="Grip"/>
    <property type="match status" value="1"/>
</dbReference>
<dbReference type="PANTHER" id="PTHR43941:SF1">
    <property type="entry name" value="STRUCTURAL MAINTENANCE OF CHROMOSOMES PROTEIN 2"/>
    <property type="match status" value="1"/>
</dbReference>
<feature type="region of interest" description="Disordered" evidence="2">
    <location>
        <begin position="144"/>
        <end position="217"/>
    </location>
</feature>
<gene>
    <name evidence="4" type="ORF">BD324DRAFT_625699</name>
</gene>
<keyword evidence="5" id="KW-1185">Reference proteome</keyword>
<dbReference type="InParanoid" id="A0A1Y1UIK7"/>
<feature type="region of interest" description="Disordered" evidence="2">
    <location>
        <begin position="28"/>
        <end position="124"/>
    </location>
</feature>
<feature type="compositionally biased region" description="Polar residues" evidence="2">
    <location>
        <begin position="160"/>
        <end position="169"/>
    </location>
</feature>
<evidence type="ECO:0000259" key="3">
    <source>
        <dbReference type="PROSITE" id="PS50913"/>
    </source>
</evidence>
<feature type="compositionally biased region" description="Low complexity" evidence="2">
    <location>
        <begin position="892"/>
        <end position="904"/>
    </location>
</feature>
<evidence type="ECO:0000313" key="4">
    <source>
        <dbReference type="EMBL" id="ORX37324.1"/>
    </source>
</evidence>
<name>A0A1Y1UIK7_9TREE</name>
<organism evidence="4 5">
    <name type="scientific">Kockovaella imperatae</name>
    <dbReference type="NCBI Taxonomy" id="4999"/>
    <lineage>
        <taxon>Eukaryota</taxon>
        <taxon>Fungi</taxon>
        <taxon>Dikarya</taxon>
        <taxon>Basidiomycota</taxon>
        <taxon>Agaricomycotina</taxon>
        <taxon>Tremellomycetes</taxon>
        <taxon>Tremellales</taxon>
        <taxon>Cuniculitremaceae</taxon>
        <taxon>Kockovaella</taxon>
    </lineage>
</organism>
<protein>
    <recommendedName>
        <fullName evidence="3">GRIP domain-containing protein</fullName>
    </recommendedName>
</protein>
<dbReference type="Pfam" id="PF01465">
    <property type="entry name" value="GRIP"/>
    <property type="match status" value="1"/>
</dbReference>
<feature type="region of interest" description="Disordered" evidence="2">
    <location>
        <begin position="235"/>
        <end position="256"/>
    </location>
</feature>
<feature type="region of interest" description="Disordered" evidence="2">
    <location>
        <begin position="304"/>
        <end position="323"/>
    </location>
</feature>
<feature type="compositionally biased region" description="Basic and acidic residues" evidence="2">
    <location>
        <begin position="171"/>
        <end position="182"/>
    </location>
</feature>
<feature type="compositionally biased region" description="Low complexity" evidence="2">
    <location>
        <begin position="946"/>
        <end position="967"/>
    </location>
</feature>
<dbReference type="Gene3D" id="1.10.220.60">
    <property type="entry name" value="GRIP domain"/>
    <property type="match status" value="1"/>
</dbReference>
<dbReference type="PANTHER" id="PTHR43941">
    <property type="entry name" value="STRUCTURAL MAINTENANCE OF CHROMOSOMES PROTEIN 2"/>
    <property type="match status" value="1"/>
</dbReference>
<keyword evidence="1" id="KW-0175">Coiled coil</keyword>
<dbReference type="EMBL" id="NBSH01000006">
    <property type="protein sequence ID" value="ORX37324.1"/>
    <property type="molecule type" value="Genomic_DNA"/>
</dbReference>
<dbReference type="InterPro" id="IPR000237">
    <property type="entry name" value="GRIP_dom"/>
</dbReference>
<feature type="region of interest" description="Disordered" evidence="2">
    <location>
        <begin position="889"/>
        <end position="980"/>
    </location>
</feature>
<feature type="coiled-coil region" evidence="1">
    <location>
        <begin position="726"/>
        <end position="753"/>
    </location>
</feature>
<feature type="domain" description="GRIP" evidence="3">
    <location>
        <begin position="978"/>
        <end position="1026"/>
    </location>
</feature>
<dbReference type="GeneID" id="33557635"/>
<feature type="coiled-coil region" evidence="1">
    <location>
        <begin position="793"/>
        <end position="883"/>
    </location>
</feature>
<dbReference type="PROSITE" id="PS50913">
    <property type="entry name" value="GRIP"/>
    <property type="match status" value="1"/>
</dbReference>
<feature type="compositionally biased region" description="Basic and acidic residues" evidence="2">
    <location>
        <begin position="930"/>
        <end position="945"/>
    </location>
</feature>
<dbReference type="AlphaFoldDB" id="A0A1Y1UIK7"/>
<dbReference type="OrthoDB" id="1926336at2759"/>
<evidence type="ECO:0000256" key="1">
    <source>
        <dbReference type="SAM" id="Coils"/>
    </source>
</evidence>
<sequence>MSGSMFGGISIADRLKAAVNTLEQTGSSLQAQARAMSQQQQQQQQGQQGQASGSQSSGTPRPDSPSVSTSQGGSKGVAWPLTSGPGAPGSPARSTPVPAGSSSVAAGPSTNSPSSATSPTRAGTYISHAAGDAFTGLRKSLHFGRSSIDSSPVPSFSSPNTQQGGSSPAQELKDIPHVDHQPRPTTPSRLLGASAPSFTLGSGPSSLSNTRSQSPLSHAAQIPLPKFPLHALHTEADLPRPDPSDPATYPLPPSPTLSPLLSVPPLSAGFSDPLGASPNLDPVISVDVPTVELVAASKELENDGMASTVDKHSSRGERKVNGDVVPNGIGLGVDGVDLAGMENGSASGSSTAVDAAIPDPAKDLETANSRLKDLSSQYSTLHAQMTAADKVLKDLTPLEGGVADHEALEGWVRMMNAKVVMITEEMKRLQGQIALQGARMEEIRDTHRLEGTSQGELIAKLRTQLSTAESNLAARATELLMLSNLKTELSKAQTLAKEEEEKRTKAISLLKTVRMKLVKVEKEKEEIERDRAEERAERSTAKDELERFRADREREVTALRRGFEKELTIARERHEKDLAAKRAAWELEMITTKAAHAKELSGKTIKVNGLEAIVKELSATKQDQFQEIQSRQAEVEMSRAELETLRSRTKDLEFQLREVNERCAMLEDASGSGAGPSASMDNAPGRGRNLRVASDSFGGRSATPSPTRGSQSTSSVDVQRLLAEAEARSETKVADLRSKIRSLESERNDIEEEWAIKLSERVREVERLKRVIQEKDGEYAESLQTTKGKEKVIEEGIEARKALEKEIRALKAQLEESREEVEGALDAERLVKEELAAIQSQIADLKSQLEDSKSYGVNLKAHNKTLREELRKVQSSVQLLERQRNPGVGYWSASTASSNASSSSPLTHGLPAPLSRGMTDGAAGASTPLSKDKVRPSLESSRSEISKSTTTAAGMSGHSDGDASAGSNLKATNDPRNQDEEEVNLEYLRNVILQFLEHKEMRPNLVRVLSVILRFTPQELRRLNAKLLT</sequence>